<organism evidence="3 4">
    <name type="scientific">Clitoria ternatea</name>
    <name type="common">Butterfly pea</name>
    <dbReference type="NCBI Taxonomy" id="43366"/>
    <lineage>
        <taxon>Eukaryota</taxon>
        <taxon>Viridiplantae</taxon>
        <taxon>Streptophyta</taxon>
        <taxon>Embryophyta</taxon>
        <taxon>Tracheophyta</taxon>
        <taxon>Spermatophyta</taxon>
        <taxon>Magnoliopsida</taxon>
        <taxon>eudicotyledons</taxon>
        <taxon>Gunneridae</taxon>
        <taxon>Pentapetalae</taxon>
        <taxon>rosids</taxon>
        <taxon>fabids</taxon>
        <taxon>Fabales</taxon>
        <taxon>Fabaceae</taxon>
        <taxon>Papilionoideae</taxon>
        <taxon>50 kb inversion clade</taxon>
        <taxon>NPAAA clade</taxon>
        <taxon>indigoferoid/millettioid clade</taxon>
        <taxon>Phaseoleae</taxon>
        <taxon>Clitoria</taxon>
    </lineage>
</organism>
<feature type="region of interest" description="Disordered" evidence="1">
    <location>
        <begin position="118"/>
        <end position="142"/>
    </location>
</feature>
<dbReference type="PANTHER" id="PTHR31066:SF99">
    <property type="entry name" value="PB1 DOMAIN PROTEIN"/>
    <property type="match status" value="1"/>
</dbReference>
<comment type="caution">
    <text evidence="3">The sequence shown here is derived from an EMBL/GenBank/DDBJ whole genome shotgun (WGS) entry which is preliminary data.</text>
</comment>
<dbReference type="Pfam" id="PF00564">
    <property type="entry name" value="PB1"/>
    <property type="match status" value="1"/>
</dbReference>
<evidence type="ECO:0000313" key="3">
    <source>
        <dbReference type="EMBL" id="KAK7265638.1"/>
    </source>
</evidence>
<dbReference type="PANTHER" id="PTHR31066">
    <property type="entry name" value="OS05G0427100 PROTEIN-RELATED"/>
    <property type="match status" value="1"/>
</dbReference>
<sequence length="202" mass="22050">MESKPGNINSNSDAIKFLYSYGGKIVPRRTDGMLRYTGGHTRVLALPPSTSFSDLVAKLCELCGYSVTVRCSLPNVDLETLITIKSDEDLANIIEEYDRASSSLPHKLKIRAILSPLKKSSPSQSGSPSSVTLSSSGSPYSSVESTPYSAVRRLACRNCSPVPVSYPIGVRSGAVKGCQYMRRFDGSQRFIYRGPYCNSYCH</sequence>
<feature type="domain" description="PB1" evidence="2">
    <location>
        <begin position="29"/>
        <end position="115"/>
    </location>
</feature>
<evidence type="ECO:0000256" key="1">
    <source>
        <dbReference type="SAM" id="MobiDB-lite"/>
    </source>
</evidence>
<gene>
    <name evidence="3" type="ORF">RJT34_33260</name>
</gene>
<dbReference type="InterPro" id="IPR053198">
    <property type="entry name" value="Gynoecium_Dev_Regulator"/>
</dbReference>
<dbReference type="EMBL" id="JAYKXN010000008">
    <property type="protein sequence ID" value="KAK7265638.1"/>
    <property type="molecule type" value="Genomic_DNA"/>
</dbReference>
<dbReference type="Gene3D" id="3.10.20.90">
    <property type="entry name" value="Phosphatidylinositol 3-kinase Catalytic Subunit, Chain A, domain 1"/>
    <property type="match status" value="1"/>
</dbReference>
<evidence type="ECO:0000259" key="2">
    <source>
        <dbReference type="SMART" id="SM00666"/>
    </source>
</evidence>
<dbReference type="InterPro" id="IPR000270">
    <property type="entry name" value="PB1_dom"/>
</dbReference>
<accession>A0AAN9F5J5</accession>
<evidence type="ECO:0000313" key="4">
    <source>
        <dbReference type="Proteomes" id="UP001359559"/>
    </source>
</evidence>
<name>A0AAN9F5J5_CLITE</name>
<dbReference type="SMART" id="SM00666">
    <property type="entry name" value="PB1"/>
    <property type="match status" value="1"/>
</dbReference>
<proteinExistence type="predicted"/>
<protein>
    <recommendedName>
        <fullName evidence="2">PB1 domain-containing protein</fullName>
    </recommendedName>
</protein>
<reference evidence="3 4" key="1">
    <citation type="submission" date="2024-01" db="EMBL/GenBank/DDBJ databases">
        <title>The genomes of 5 underutilized Papilionoideae crops provide insights into root nodulation and disease resistance.</title>
        <authorList>
            <person name="Yuan L."/>
        </authorList>
    </citation>
    <scope>NUCLEOTIDE SEQUENCE [LARGE SCALE GENOMIC DNA]</scope>
    <source>
        <strain evidence="3">LY-2023</strain>
        <tissue evidence="3">Leaf</tissue>
    </source>
</reference>
<dbReference type="CDD" id="cd06410">
    <property type="entry name" value="PB1_UP2"/>
    <property type="match status" value="1"/>
</dbReference>
<dbReference type="SUPFAM" id="SSF54277">
    <property type="entry name" value="CAD &amp; PB1 domains"/>
    <property type="match status" value="1"/>
</dbReference>
<dbReference type="Proteomes" id="UP001359559">
    <property type="component" value="Unassembled WGS sequence"/>
</dbReference>
<dbReference type="AlphaFoldDB" id="A0AAN9F5J5"/>
<keyword evidence="4" id="KW-1185">Reference proteome</keyword>